<gene>
    <name evidence="2" type="ORF">IW261DRAFT_1425095</name>
</gene>
<evidence type="ECO:0000313" key="2">
    <source>
        <dbReference type="EMBL" id="KAK0471456.1"/>
    </source>
</evidence>
<dbReference type="AlphaFoldDB" id="A0AA39NTF2"/>
<feature type="region of interest" description="Disordered" evidence="1">
    <location>
        <begin position="27"/>
        <end position="113"/>
    </location>
</feature>
<reference evidence="2" key="1">
    <citation type="submission" date="2023-06" db="EMBL/GenBank/DDBJ databases">
        <authorList>
            <consortium name="Lawrence Berkeley National Laboratory"/>
            <person name="Ahrendt S."/>
            <person name="Sahu N."/>
            <person name="Indic B."/>
            <person name="Wong-Bajracharya J."/>
            <person name="Merenyi Z."/>
            <person name="Ke H.-M."/>
            <person name="Monk M."/>
            <person name="Kocsube S."/>
            <person name="Drula E."/>
            <person name="Lipzen A."/>
            <person name="Balint B."/>
            <person name="Henrissat B."/>
            <person name="Andreopoulos B."/>
            <person name="Martin F.M."/>
            <person name="Harder C.B."/>
            <person name="Rigling D."/>
            <person name="Ford K.L."/>
            <person name="Foster G.D."/>
            <person name="Pangilinan J."/>
            <person name="Papanicolaou A."/>
            <person name="Barry K."/>
            <person name="LaButti K."/>
            <person name="Viragh M."/>
            <person name="Koriabine M."/>
            <person name="Yan M."/>
            <person name="Riley R."/>
            <person name="Champramary S."/>
            <person name="Plett K.L."/>
            <person name="Tsai I.J."/>
            <person name="Slot J."/>
            <person name="Sipos G."/>
            <person name="Plett J."/>
            <person name="Nagy L.G."/>
            <person name="Grigoriev I.V."/>
        </authorList>
    </citation>
    <scope>NUCLEOTIDE SEQUENCE</scope>
    <source>
        <strain evidence="2">ICMP 16352</strain>
    </source>
</reference>
<dbReference type="Proteomes" id="UP001175227">
    <property type="component" value="Unassembled WGS sequence"/>
</dbReference>
<accession>A0AA39NTF2</accession>
<feature type="compositionally biased region" description="Basic and acidic residues" evidence="1">
    <location>
        <begin position="27"/>
        <end position="65"/>
    </location>
</feature>
<comment type="caution">
    <text evidence="2">The sequence shown here is derived from an EMBL/GenBank/DDBJ whole genome shotgun (WGS) entry which is preliminary data.</text>
</comment>
<evidence type="ECO:0000313" key="3">
    <source>
        <dbReference type="Proteomes" id="UP001175227"/>
    </source>
</evidence>
<feature type="compositionally biased region" description="Polar residues" evidence="1">
    <location>
        <begin position="69"/>
        <end position="81"/>
    </location>
</feature>
<feature type="compositionally biased region" description="Basic and acidic residues" evidence="1">
    <location>
        <begin position="86"/>
        <end position="103"/>
    </location>
</feature>
<evidence type="ECO:0000256" key="1">
    <source>
        <dbReference type="SAM" id="MobiDB-lite"/>
    </source>
</evidence>
<organism evidence="2 3">
    <name type="scientific">Armillaria novae-zelandiae</name>
    <dbReference type="NCBI Taxonomy" id="153914"/>
    <lineage>
        <taxon>Eukaryota</taxon>
        <taxon>Fungi</taxon>
        <taxon>Dikarya</taxon>
        <taxon>Basidiomycota</taxon>
        <taxon>Agaricomycotina</taxon>
        <taxon>Agaricomycetes</taxon>
        <taxon>Agaricomycetidae</taxon>
        <taxon>Agaricales</taxon>
        <taxon>Marasmiineae</taxon>
        <taxon>Physalacriaceae</taxon>
        <taxon>Armillaria</taxon>
    </lineage>
</organism>
<dbReference type="EMBL" id="JAUEPR010000050">
    <property type="protein sequence ID" value="KAK0471456.1"/>
    <property type="molecule type" value="Genomic_DNA"/>
</dbReference>
<protein>
    <submittedName>
        <fullName evidence="2">Uncharacterized protein</fullName>
    </submittedName>
</protein>
<sequence>MGIKFEKLSNLKNLQDLWWIRMSKKQVEEHNKDMKQREVEGETRKGKGKSVGDDDGNTRENKGDEIDSSSDSEPAQPSKQSGGFGKRQEGEAGCRKQERERDLGLTAHKSERR</sequence>
<proteinExistence type="predicted"/>
<name>A0AA39NTF2_9AGAR</name>
<keyword evidence="3" id="KW-1185">Reference proteome</keyword>